<keyword evidence="5 12" id="KW-0375">Hydrogen ion transport</keyword>
<dbReference type="Pfam" id="PF00430">
    <property type="entry name" value="ATP-synt_B"/>
    <property type="match status" value="1"/>
</dbReference>
<comment type="function">
    <text evidence="10 12">F(1)F(0) ATP synthase produces ATP from ADP in the presence of a proton or sodium gradient. F-type ATPases consist of two structural domains, F(1) containing the extramembraneous catalytic core and F(0) containing the membrane proton channel, linked together by a central stalk and a peripheral stalk. During catalysis, ATP synthesis in the catalytic domain of F(1) is coupled via a rotary mechanism of the central stalk subunits to proton translocation.</text>
</comment>
<dbReference type="InterPro" id="IPR050059">
    <property type="entry name" value="ATP_synthase_B_chain"/>
</dbReference>
<protein>
    <recommendedName>
        <fullName evidence="12">ATP synthase subunit b</fullName>
    </recommendedName>
    <alternativeName>
        <fullName evidence="12">ATP synthase F(0) sector subunit b</fullName>
    </alternativeName>
    <alternativeName>
        <fullName evidence="12">ATPase subunit I</fullName>
    </alternativeName>
    <alternativeName>
        <fullName evidence="12">F-type ATPase subunit b</fullName>
        <shortName evidence="12">F-ATPase subunit b</shortName>
    </alternativeName>
</protein>
<evidence type="ECO:0000256" key="10">
    <source>
        <dbReference type="ARBA" id="ARBA00025198"/>
    </source>
</evidence>
<organism evidence="15 16">
    <name type="scientific">Lachnobacterium bovis</name>
    <dbReference type="NCBI Taxonomy" id="140626"/>
    <lineage>
        <taxon>Bacteria</taxon>
        <taxon>Bacillati</taxon>
        <taxon>Bacillota</taxon>
        <taxon>Clostridia</taxon>
        <taxon>Lachnospirales</taxon>
        <taxon>Lachnospiraceae</taxon>
        <taxon>Lachnobacterium</taxon>
    </lineage>
</organism>
<sequence>MLNIQLSTIILTIINVLFMYVVIKKLFFKQVMDTINARENLIKKQFNDAKVANEDADRKKEEYALKLEGARAEAEKIVLEAKENALKEKELIIKDAKVESQQIIAKAKENVVAEQKKAQEEVSTEVARLALIAARKIIKTGEQNDARGN</sequence>
<evidence type="ECO:0000256" key="9">
    <source>
        <dbReference type="ARBA" id="ARBA00023310"/>
    </source>
</evidence>
<comment type="similarity">
    <text evidence="1 12 13">Belongs to the ATPase B chain family.</text>
</comment>
<dbReference type="InterPro" id="IPR002146">
    <property type="entry name" value="ATP_synth_b/b'su_bac/chlpt"/>
</dbReference>
<dbReference type="EMBL" id="FOGW01000011">
    <property type="protein sequence ID" value="SER82487.1"/>
    <property type="molecule type" value="Genomic_DNA"/>
</dbReference>
<evidence type="ECO:0000256" key="8">
    <source>
        <dbReference type="ARBA" id="ARBA00023136"/>
    </source>
</evidence>
<evidence type="ECO:0000256" key="3">
    <source>
        <dbReference type="ARBA" id="ARBA00022547"/>
    </source>
</evidence>
<dbReference type="CDD" id="cd06503">
    <property type="entry name" value="ATP-synt_Fo_b"/>
    <property type="match status" value="1"/>
</dbReference>
<dbReference type="AlphaFoldDB" id="A0A1H9SBX4"/>
<dbReference type="Proteomes" id="UP000182471">
    <property type="component" value="Unassembled WGS sequence"/>
</dbReference>
<evidence type="ECO:0000256" key="6">
    <source>
        <dbReference type="ARBA" id="ARBA00022989"/>
    </source>
</evidence>
<evidence type="ECO:0000313" key="16">
    <source>
        <dbReference type="Proteomes" id="UP000182471"/>
    </source>
</evidence>
<dbReference type="OrthoDB" id="1770883at2"/>
<feature type="transmembrane region" description="Helical" evidence="12">
    <location>
        <begin position="6"/>
        <end position="23"/>
    </location>
</feature>
<evidence type="ECO:0000256" key="1">
    <source>
        <dbReference type="ARBA" id="ARBA00005513"/>
    </source>
</evidence>
<evidence type="ECO:0000256" key="7">
    <source>
        <dbReference type="ARBA" id="ARBA00023065"/>
    </source>
</evidence>
<reference evidence="16" key="1">
    <citation type="submission" date="2016-10" db="EMBL/GenBank/DDBJ databases">
        <authorList>
            <person name="Varghese N."/>
            <person name="Submissions S."/>
        </authorList>
    </citation>
    <scope>NUCLEOTIDE SEQUENCE [LARGE SCALE GENOMIC DNA]</scope>
    <source>
        <strain evidence="16">S1b</strain>
    </source>
</reference>
<keyword evidence="12" id="KW-1003">Cell membrane</keyword>
<gene>
    <name evidence="12" type="primary">atpF</name>
    <name evidence="15" type="ORF">SAMN02910429_01188</name>
</gene>
<comment type="subcellular location">
    <subcellularLocation>
        <location evidence="12">Cell membrane</location>
        <topology evidence="12">Single-pass membrane protein</topology>
    </subcellularLocation>
    <subcellularLocation>
        <location evidence="11">Endomembrane system</location>
        <topology evidence="11">Single-pass membrane protein</topology>
    </subcellularLocation>
</comment>
<dbReference type="GO" id="GO:0046933">
    <property type="term" value="F:proton-transporting ATP synthase activity, rotational mechanism"/>
    <property type="evidence" value="ECO:0007669"/>
    <property type="project" value="UniProtKB-UniRule"/>
</dbReference>
<keyword evidence="8 12" id="KW-0472">Membrane</keyword>
<comment type="subunit">
    <text evidence="12">F-type ATPases have 2 components, F(1) - the catalytic core - and F(0) - the membrane proton channel. F(1) has five subunits: alpha(3), beta(3), gamma(1), delta(1), epsilon(1). F(0) has three main subunits: a(1), b(2) and c(10-14). The alpha and beta chains form an alternating ring which encloses part of the gamma chain. F(1) is attached to F(0) by a central stalk formed by the gamma and epsilon chains, while a peripheral stalk is formed by the delta and b chains.</text>
</comment>
<evidence type="ECO:0000256" key="11">
    <source>
        <dbReference type="ARBA" id="ARBA00037847"/>
    </source>
</evidence>
<keyword evidence="6 12" id="KW-1133">Transmembrane helix</keyword>
<keyword evidence="2 12" id="KW-0813">Transport</keyword>
<keyword evidence="7 12" id="KW-0406">Ion transport</keyword>
<dbReference type="NCBIfam" id="TIGR01144">
    <property type="entry name" value="ATP_synt_b"/>
    <property type="match status" value="1"/>
</dbReference>
<evidence type="ECO:0000313" key="15">
    <source>
        <dbReference type="EMBL" id="SER82487.1"/>
    </source>
</evidence>
<dbReference type="GO" id="GO:0005886">
    <property type="term" value="C:plasma membrane"/>
    <property type="evidence" value="ECO:0007669"/>
    <property type="project" value="UniProtKB-SubCell"/>
</dbReference>
<dbReference type="InterPro" id="IPR005864">
    <property type="entry name" value="ATP_synth_F0_bsu_bac"/>
</dbReference>
<keyword evidence="16" id="KW-1185">Reference proteome</keyword>
<evidence type="ECO:0000256" key="12">
    <source>
        <dbReference type="HAMAP-Rule" id="MF_01398"/>
    </source>
</evidence>
<dbReference type="GO" id="GO:0046961">
    <property type="term" value="F:proton-transporting ATPase activity, rotational mechanism"/>
    <property type="evidence" value="ECO:0007669"/>
    <property type="project" value="TreeGrafter"/>
</dbReference>
<evidence type="ECO:0000256" key="5">
    <source>
        <dbReference type="ARBA" id="ARBA00022781"/>
    </source>
</evidence>
<name>A0A1H9SBX4_9FIRM</name>
<evidence type="ECO:0000256" key="14">
    <source>
        <dbReference type="SAM" id="Coils"/>
    </source>
</evidence>
<keyword evidence="3 12" id="KW-0138">CF(0)</keyword>
<dbReference type="GO" id="GO:0045259">
    <property type="term" value="C:proton-transporting ATP synthase complex"/>
    <property type="evidence" value="ECO:0007669"/>
    <property type="project" value="UniProtKB-KW"/>
</dbReference>
<evidence type="ECO:0000256" key="2">
    <source>
        <dbReference type="ARBA" id="ARBA00022448"/>
    </source>
</evidence>
<dbReference type="RefSeq" id="WP_022749121.1">
    <property type="nucleotide sequence ID" value="NZ_FOGW01000011.1"/>
</dbReference>
<dbReference type="PANTHER" id="PTHR33445:SF2">
    <property type="entry name" value="ATP SYNTHASE SUBUNIT B', CHLOROPLASTIC"/>
    <property type="match status" value="1"/>
</dbReference>
<dbReference type="HAMAP" id="MF_01398">
    <property type="entry name" value="ATP_synth_b_bprime"/>
    <property type="match status" value="1"/>
</dbReference>
<dbReference type="GO" id="GO:0012505">
    <property type="term" value="C:endomembrane system"/>
    <property type="evidence" value="ECO:0007669"/>
    <property type="project" value="UniProtKB-SubCell"/>
</dbReference>
<keyword evidence="4 12" id="KW-0812">Transmembrane</keyword>
<feature type="coiled-coil region" evidence="14">
    <location>
        <begin position="42"/>
        <end position="99"/>
    </location>
</feature>
<proteinExistence type="inferred from homology"/>
<accession>A0A1H9SBX4</accession>
<keyword evidence="9 12" id="KW-0066">ATP synthesis</keyword>
<evidence type="ECO:0000256" key="4">
    <source>
        <dbReference type="ARBA" id="ARBA00022692"/>
    </source>
</evidence>
<evidence type="ECO:0000256" key="13">
    <source>
        <dbReference type="RuleBase" id="RU003848"/>
    </source>
</evidence>
<comment type="function">
    <text evidence="12">Component of the F(0) channel, it forms part of the peripheral stalk, linking F(1) to F(0).</text>
</comment>
<keyword evidence="14" id="KW-0175">Coiled coil</keyword>
<dbReference type="PANTHER" id="PTHR33445">
    <property type="entry name" value="ATP SYNTHASE SUBUNIT B', CHLOROPLASTIC"/>
    <property type="match status" value="1"/>
</dbReference>